<evidence type="ECO:0000313" key="2">
    <source>
        <dbReference type="Proteomes" id="UP000002439"/>
    </source>
</evidence>
<dbReference type="RefSeq" id="WP_011007975.1">
    <property type="nucleotide sequence ID" value="NC_003364.1"/>
</dbReference>
<gene>
    <name evidence="1" type="ordered locus">PAE1467</name>
</gene>
<sequence>MRVLAKGRVEFSKVKERLEELLGRGLDAKRLRLYALYYAKRPLPPGVGEFLEEELRKGQVTEARGAEFTHEDLLTAVVEVGRWLDFRVEREYHIDNFRVDAAFFKPPRATPFAVVEVHVGGDIYKDLAALKHAYDRYGSKLIYVLAGDEKAVARLLDGQGAFHEIREHVAVIRAEELLKLREALRLDGARRLLKWLELVK</sequence>
<dbReference type="PANTHER" id="PTHR39661:SF1">
    <property type="entry name" value="UPF0310 PROTEIN MJECL36"/>
    <property type="match status" value="1"/>
</dbReference>
<dbReference type="KEGG" id="pai:PAE1467"/>
<dbReference type="STRING" id="178306.PAE1467"/>
<name>Q8ZX47_PYRAE</name>
<dbReference type="PATRIC" id="fig|178306.9.peg.1084"/>
<dbReference type="InParanoid" id="Q8ZX47"/>
<keyword evidence="2" id="KW-1185">Reference proteome</keyword>
<dbReference type="EnsemblBacteria" id="AAL63502">
    <property type="protein sequence ID" value="AAL63502"/>
    <property type="gene ID" value="PAE1467"/>
</dbReference>
<protein>
    <submittedName>
        <fullName evidence="1">Uncharacterized protein</fullName>
    </submittedName>
</protein>
<dbReference type="HOGENOM" id="CLU_082038_0_0_2"/>
<reference evidence="1 2" key="1">
    <citation type="journal article" date="2002" name="Proc. Natl. Acad. Sci. U.S.A.">
        <title>Genome sequence of the hyperthermophilic crenarchaeon Pyrobaculum aerophilum.</title>
        <authorList>
            <person name="Fitz-Gibbon S.T."/>
            <person name="Ladner H."/>
            <person name="Kim U.J."/>
            <person name="Stetter K.O."/>
            <person name="Simon M.I."/>
            <person name="Miller J.H."/>
        </authorList>
    </citation>
    <scope>NUCLEOTIDE SEQUENCE [LARGE SCALE GENOMIC DNA]</scope>
    <source>
        <strain evidence="2">ATCC 51768 / DSM 7523 / JCM 9630 / CIP 104966 / NBRC 100827 / IM2</strain>
    </source>
</reference>
<accession>Q8ZX47</accession>
<dbReference type="EMBL" id="AE009441">
    <property type="protein sequence ID" value="AAL63502.1"/>
    <property type="molecule type" value="Genomic_DNA"/>
</dbReference>
<dbReference type="eggNOG" id="arCOG02729">
    <property type="taxonomic scope" value="Archaea"/>
</dbReference>
<proteinExistence type="predicted"/>
<dbReference type="AlphaFoldDB" id="Q8ZX47"/>
<evidence type="ECO:0000313" key="1">
    <source>
        <dbReference type="EMBL" id="AAL63502.1"/>
    </source>
</evidence>
<organism evidence="1 2">
    <name type="scientific">Pyrobaculum aerophilum (strain ATCC 51768 / DSM 7523 / JCM 9630 / CIP 104966 / NBRC 100827 / IM2)</name>
    <dbReference type="NCBI Taxonomy" id="178306"/>
    <lineage>
        <taxon>Archaea</taxon>
        <taxon>Thermoproteota</taxon>
        <taxon>Thermoprotei</taxon>
        <taxon>Thermoproteales</taxon>
        <taxon>Thermoproteaceae</taxon>
        <taxon>Pyrobaculum</taxon>
    </lineage>
</organism>
<dbReference type="PANTHER" id="PTHR39661">
    <property type="entry name" value="UPF0310 PROTEIN MJECL36"/>
    <property type="match status" value="1"/>
</dbReference>
<dbReference type="Proteomes" id="UP000002439">
    <property type="component" value="Chromosome"/>
</dbReference>
<dbReference type="GeneID" id="1465744"/>